<dbReference type="PANTHER" id="PTHR47027">
    <property type="entry name" value="REVERSE TRANSCRIPTASE DOMAIN-CONTAINING PROTEIN"/>
    <property type="match status" value="1"/>
</dbReference>
<accession>A0A0L8HR52</accession>
<dbReference type="EMBL" id="KQ417492">
    <property type="protein sequence ID" value="KOF91706.1"/>
    <property type="molecule type" value="Genomic_DNA"/>
</dbReference>
<sequence>MCLRRIYDIKWEDRISDLEILESSRYESIEALVLKQRLRWSGHLVRMKDSRMPKQLFYGEVAKEERPPHKPKKRYRLAEGFLERCQHLS</sequence>
<evidence type="ECO:0000313" key="1">
    <source>
        <dbReference type="EMBL" id="KOF91706.1"/>
    </source>
</evidence>
<dbReference type="PANTHER" id="PTHR47027:SF20">
    <property type="entry name" value="REVERSE TRANSCRIPTASE-LIKE PROTEIN WITH RNA-DIRECTED DNA POLYMERASE DOMAIN"/>
    <property type="match status" value="1"/>
</dbReference>
<name>A0A0L8HR52_OCTBM</name>
<proteinExistence type="predicted"/>
<gene>
    <name evidence="1" type="ORF">OCBIM_22008260mg</name>
</gene>
<dbReference type="AlphaFoldDB" id="A0A0L8HR52"/>
<dbReference type="OrthoDB" id="6160173at2759"/>
<organism evidence="1">
    <name type="scientific">Octopus bimaculoides</name>
    <name type="common">California two-spotted octopus</name>
    <dbReference type="NCBI Taxonomy" id="37653"/>
    <lineage>
        <taxon>Eukaryota</taxon>
        <taxon>Metazoa</taxon>
        <taxon>Spiralia</taxon>
        <taxon>Lophotrochozoa</taxon>
        <taxon>Mollusca</taxon>
        <taxon>Cephalopoda</taxon>
        <taxon>Coleoidea</taxon>
        <taxon>Octopodiformes</taxon>
        <taxon>Octopoda</taxon>
        <taxon>Incirrata</taxon>
        <taxon>Octopodidae</taxon>
        <taxon>Octopus</taxon>
    </lineage>
</organism>
<protein>
    <submittedName>
        <fullName evidence="1">Uncharacterized protein</fullName>
    </submittedName>
</protein>
<reference evidence="1" key="1">
    <citation type="submission" date="2015-07" db="EMBL/GenBank/DDBJ databases">
        <title>MeaNS - Measles Nucleotide Surveillance Program.</title>
        <authorList>
            <person name="Tran T."/>
            <person name="Druce J."/>
        </authorList>
    </citation>
    <scope>NUCLEOTIDE SEQUENCE</scope>
    <source>
        <strain evidence="1">UCB-OBI-ISO-001</strain>
        <tissue evidence="1">Gonad</tissue>
    </source>
</reference>